<proteinExistence type="inferred from homology"/>
<dbReference type="PROSITE" id="PS51318">
    <property type="entry name" value="TAT"/>
    <property type="match status" value="1"/>
</dbReference>
<dbReference type="InterPro" id="IPR006311">
    <property type="entry name" value="TAT_signal"/>
</dbReference>
<dbReference type="SUPFAM" id="SSF53850">
    <property type="entry name" value="Periplasmic binding protein-like II"/>
    <property type="match status" value="1"/>
</dbReference>
<evidence type="ECO:0000313" key="2">
    <source>
        <dbReference type="EMBL" id="GGG30383.1"/>
    </source>
</evidence>
<name>A0A8J3EDG5_9PROT</name>
<dbReference type="EMBL" id="BMKS01000004">
    <property type="protein sequence ID" value="GGG30383.1"/>
    <property type="molecule type" value="Genomic_DNA"/>
</dbReference>
<dbReference type="RefSeq" id="WP_188899666.1">
    <property type="nucleotide sequence ID" value="NZ_BMKS01000004.1"/>
</dbReference>
<evidence type="ECO:0000256" key="1">
    <source>
        <dbReference type="ARBA" id="ARBA00006987"/>
    </source>
</evidence>
<dbReference type="Proteomes" id="UP000597507">
    <property type="component" value="Unassembled WGS sequence"/>
</dbReference>
<protein>
    <submittedName>
        <fullName evidence="2">MFS transporter</fullName>
    </submittedName>
</protein>
<comment type="similarity">
    <text evidence="1">Belongs to the UPF0065 (bug) family.</text>
</comment>
<reference evidence="2 3" key="1">
    <citation type="journal article" date="2014" name="Int. J. Syst. Evol. Microbiol.">
        <title>Complete genome sequence of Corynebacterium casei LMG S-19264T (=DSM 44701T), isolated from a smear-ripened cheese.</title>
        <authorList>
            <consortium name="US DOE Joint Genome Institute (JGI-PGF)"/>
            <person name="Walter F."/>
            <person name="Albersmeier A."/>
            <person name="Kalinowski J."/>
            <person name="Ruckert C."/>
        </authorList>
    </citation>
    <scope>NUCLEOTIDE SEQUENCE [LARGE SCALE GENOMIC DNA]</scope>
    <source>
        <strain evidence="2 3">CGMCC 1.16330</strain>
    </source>
</reference>
<dbReference type="Gene3D" id="3.40.190.10">
    <property type="entry name" value="Periplasmic binding protein-like II"/>
    <property type="match status" value="1"/>
</dbReference>
<sequence length="344" mass="35985">MRPHTTSAPAKGPAAGTRRAVLGLGLAGSAAAAVSPARAQQRAQGPDWPTQTIRYINVFAPGGTTDIMGRIWCTKMSEITGQQFVIDVRTGAAGTVGSTAIARAAPDGTTIGLGSIAPLAIAPSLYPSLAYDAGRDFTYISGMFQIPNMLVVNNDLPARTVPELIALLKREPGKYVFGSGGTGTTVHLSGEMFKQMAGVDMVHAPYRGEAPALTDMLGGRVHMVFGNIPSAIAHVRQGTARALAVTGAQRSPVAPDVPAMAEFLPGFEITSWGCVVGPAGIPAPMVERMAALSNRALDNPDLVSRFQESGATPWKIAPDALKAYRAEQEALFARVIRTAGVRLE</sequence>
<dbReference type="PIRSF" id="PIRSF017082">
    <property type="entry name" value="YflP"/>
    <property type="match status" value="1"/>
</dbReference>
<dbReference type="AlphaFoldDB" id="A0A8J3EDG5"/>
<gene>
    <name evidence="2" type="ORF">GCM10010964_17920</name>
</gene>
<comment type="caution">
    <text evidence="2">The sequence shown here is derived from an EMBL/GenBank/DDBJ whole genome shotgun (WGS) entry which is preliminary data.</text>
</comment>
<evidence type="ECO:0000313" key="3">
    <source>
        <dbReference type="Proteomes" id="UP000597507"/>
    </source>
</evidence>
<dbReference type="Pfam" id="PF03401">
    <property type="entry name" value="TctC"/>
    <property type="match status" value="1"/>
</dbReference>
<dbReference type="PANTHER" id="PTHR42928">
    <property type="entry name" value="TRICARBOXYLATE-BINDING PROTEIN"/>
    <property type="match status" value="1"/>
</dbReference>
<dbReference type="Gene3D" id="3.40.190.150">
    <property type="entry name" value="Bordetella uptake gene, domain 1"/>
    <property type="match status" value="1"/>
</dbReference>
<dbReference type="PANTHER" id="PTHR42928:SF5">
    <property type="entry name" value="BLR1237 PROTEIN"/>
    <property type="match status" value="1"/>
</dbReference>
<keyword evidence="3" id="KW-1185">Reference proteome</keyword>
<dbReference type="InterPro" id="IPR005064">
    <property type="entry name" value="BUG"/>
</dbReference>
<organism evidence="2 3">
    <name type="scientific">Caldovatus sediminis</name>
    <dbReference type="NCBI Taxonomy" id="2041189"/>
    <lineage>
        <taxon>Bacteria</taxon>
        <taxon>Pseudomonadati</taxon>
        <taxon>Pseudomonadota</taxon>
        <taxon>Alphaproteobacteria</taxon>
        <taxon>Acetobacterales</taxon>
        <taxon>Roseomonadaceae</taxon>
        <taxon>Caldovatus</taxon>
    </lineage>
</organism>
<dbReference type="InterPro" id="IPR042100">
    <property type="entry name" value="Bug_dom1"/>
</dbReference>
<accession>A0A8J3EDG5</accession>